<evidence type="ECO:0000256" key="4">
    <source>
        <dbReference type="ARBA" id="ARBA00022679"/>
    </source>
</evidence>
<evidence type="ECO:0000256" key="2">
    <source>
        <dbReference type="ARBA" id="ARBA00022475"/>
    </source>
</evidence>
<dbReference type="AlphaFoldDB" id="A0A235BRU7"/>
<feature type="transmembrane region" description="Helical" evidence="8">
    <location>
        <begin position="388"/>
        <end position="408"/>
    </location>
</feature>
<dbReference type="GO" id="GO:0016763">
    <property type="term" value="F:pentosyltransferase activity"/>
    <property type="evidence" value="ECO:0007669"/>
    <property type="project" value="TreeGrafter"/>
</dbReference>
<keyword evidence="2" id="KW-1003">Cell membrane</keyword>
<dbReference type="GO" id="GO:0005886">
    <property type="term" value="C:plasma membrane"/>
    <property type="evidence" value="ECO:0007669"/>
    <property type="project" value="UniProtKB-SubCell"/>
</dbReference>
<feature type="transmembrane region" description="Helical" evidence="8">
    <location>
        <begin position="212"/>
        <end position="232"/>
    </location>
</feature>
<keyword evidence="3" id="KW-0328">Glycosyltransferase</keyword>
<dbReference type="GO" id="GO:0009103">
    <property type="term" value="P:lipopolysaccharide biosynthetic process"/>
    <property type="evidence" value="ECO:0007669"/>
    <property type="project" value="UniProtKB-ARBA"/>
</dbReference>
<sequence>MTLKQSLSTPLDATSKRQALVLVTFFVVNLLSVVVFNRFIQPQGYEYEAIARSLVEGTGYSGAFTGGLFGATSFMAPLYTYLIYLSFKTFGVGNWWPIQVFQVLLLSLVPLVLLRIRSQLVPDRPGLSWGVLLLPAIVPFTMYSAYIYQSAILILLATTGFYLIFAIARQPRMRYFIKLGILTGIATLTDPILLIPLAIGFVWLLFRLRCKGIIRWLTAGVIALLIASPWLYRNYRVFGAFPAIKIQLGWNLWWGNNPLATGGIHNPDGGDYTVNYDALSPEEKDSLPLWNEWERDKFYGRKAVSAINNWIRAAPLSYLKLKLKCLLFYWFGDAWNIGLKKTLVLRRADPRLAVFFYSTLIPSFLLLFLSIIGIIVGLSKKAYRADTLFFVSVLVPWMGIYILTHGYTFNRFRVPLDPILLLFGLLGLSWIVNRLRSSANNAAHQKVSQLK</sequence>
<comment type="caution">
    <text evidence="9">The sequence shown here is derived from an EMBL/GenBank/DDBJ whole genome shotgun (WGS) entry which is preliminary data.</text>
</comment>
<evidence type="ECO:0000256" key="8">
    <source>
        <dbReference type="SAM" id="Phobius"/>
    </source>
</evidence>
<protein>
    <submittedName>
        <fullName evidence="9">Uncharacterized protein</fullName>
    </submittedName>
</protein>
<evidence type="ECO:0000256" key="5">
    <source>
        <dbReference type="ARBA" id="ARBA00022692"/>
    </source>
</evidence>
<keyword evidence="4" id="KW-0808">Transferase</keyword>
<evidence type="ECO:0000313" key="10">
    <source>
        <dbReference type="Proteomes" id="UP000215559"/>
    </source>
</evidence>
<accession>A0A235BRU7</accession>
<evidence type="ECO:0000256" key="1">
    <source>
        <dbReference type="ARBA" id="ARBA00004651"/>
    </source>
</evidence>
<feature type="transmembrane region" description="Helical" evidence="8">
    <location>
        <begin position="414"/>
        <end position="432"/>
    </location>
</feature>
<evidence type="ECO:0000256" key="7">
    <source>
        <dbReference type="ARBA" id="ARBA00023136"/>
    </source>
</evidence>
<name>A0A235BRU7_UNCW3</name>
<feature type="transmembrane region" description="Helical" evidence="8">
    <location>
        <begin position="126"/>
        <end position="145"/>
    </location>
</feature>
<proteinExistence type="predicted"/>
<keyword evidence="6 8" id="KW-1133">Transmembrane helix</keyword>
<dbReference type="InterPro" id="IPR050297">
    <property type="entry name" value="LipidA_mod_glycosyltrf_83"/>
</dbReference>
<gene>
    <name evidence="9" type="ORF">CH330_08720</name>
</gene>
<feature type="transmembrane region" description="Helical" evidence="8">
    <location>
        <begin position="60"/>
        <end position="84"/>
    </location>
</feature>
<keyword evidence="5 8" id="KW-0812">Transmembrane</keyword>
<dbReference type="PANTHER" id="PTHR33908:SF11">
    <property type="entry name" value="MEMBRANE PROTEIN"/>
    <property type="match status" value="1"/>
</dbReference>
<dbReference type="Proteomes" id="UP000215559">
    <property type="component" value="Unassembled WGS sequence"/>
</dbReference>
<dbReference type="EMBL" id="NOZP01000159">
    <property type="protein sequence ID" value="OYD14437.1"/>
    <property type="molecule type" value="Genomic_DNA"/>
</dbReference>
<reference evidence="9 10" key="1">
    <citation type="submission" date="2017-07" db="EMBL/GenBank/DDBJ databases">
        <title>Recovery of genomes from metagenomes via a dereplication, aggregation, and scoring strategy.</title>
        <authorList>
            <person name="Sieber C.M."/>
            <person name="Probst A.J."/>
            <person name="Sharrar A."/>
            <person name="Thomas B.C."/>
            <person name="Hess M."/>
            <person name="Tringe S.G."/>
            <person name="Banfield J.F."/>
        </authorList>
    </citation>
    <scope>NUCLEOTIDE SEQUENCE [LARGE SCALE GENOMIC DNA]</scope>
    <source>
        <strain evidence="9">JGI_Cruoil_03_51_56</strain>
    </source>
</reference>
<feature type="transmembrane region" description="Helical" evidence="8">
    <location>
        <begin position="151"/>
        <end position="168"/>
    </location>
</feature>
<feature type="transmembrane region" description="Helical" evidence="8">
    <location>
        <begin position="352"/>
        <end position="376"/>
    </location>
</feature>
<evidence type="ECO:0000256" key="6">
    <source>
        <dbReference type="ARBA" id="ARBA00022989"/>
    </source>
</evidence>
<evidence type="ECO:0000313" key="9">
    <source>
        <dbReference type="EMBL" id="OYD14437.1"/>
    </source>
</evidence>
<feature type="transmembrane region" description="Helical" evidence="8">
    <location>
        <begin position="20"/>
        <end position="40"/>
    </location>
</feature>
<comment type="subcellular location">
    <subcellularLocation>
        <location evidence="1">Cell membrane</location>
        <topology evidence="1">Multi-pass membrane protein</topology>
    </subcellularLocation>
</comment>
<dbReference type="PANTHER" id="PTHR33908">
    <property type="entry name" value="MANNOSYLTRANSFERASE YKCB-RELATED"/>
    <property type="match status" value="1"/>
</dbReference>
<evidence type="ECO:0000256" key="3">
    <source>
        <dbReference type="ARBA" id="ARBA00022676"/>
    </source>
</evidence>
<keyword evidence="7 8" id="KW-0472">Membrane</keyword>
<organism evidence="9 10">
    <name type="scientific">candidate division WOR-3 bacterium JGI_Cruoil_03_51_56</name>
    <dbReference type="NCBI Taxonomy" id="1973747"/>
    <lineage>
        <taxon>Bacteria</taxon>
        <taxon>Bacteria division WOR-3</taxon>
    </lineage>
</organism>
<feature type="transmembrane region" description="Helical" evidence="8">
    <location>
        <begin position="96"/>
        <end position="114"/>
    </location>
</feature>
<feature type="transmembrane region" description="Helical" evidence="8">
    <location>
        <begin position="180"/>
        <end position="206"/>
    </location>
</feature>